<name>A0A1W2DDS1_9BACT</name>
<evidence type="ECO:0000256" key="6">
    <source>
        <dbReference type="ARBA" id="ARBA00022692"/>
    </source>
</evidence>
<feature type="transmembrane region" description="Helical" evidence="10">
    <location>
        <begin position="20"/>
        <end position="38"/>
    </location>
</feature>
<evidence type="ECO:0000256" key="4">
    <source>
        <dbReference type="ARBA" id="ARBA00022475"/>
    </source>
</evidence>
<keyword evidence="3" id="KW-0813">Transport</keyword>
<dbReference type="GO" id="GO:0015031">
    <property type="term" value="P:protein transport"/>
    <property type="evidence" value="ECO:0007669"/>
    <property type="project" value="UniProtKB-KW"/>
</dbReference>
<dbReference type="InterPro" id="IPR037682">
    <property type="entry name" value="TonB_C"/>
</dbReference>
<reference evidence="12 13" key="1">
    <citation type="submission" date="2017-04" db="EMBL/GenBank/DDBJ databases">
        <authorList>
            <person name="Afonso C.L."/>
            <person name="Miller P.J."/>
            <person name="Scott M.A."/>
            <person name="Spackman E."/>
            <person name="Goraichik I."/>
            <person name="Dimitrov K.M."/>
            <person name="Suarez D.L."/>
            <person name="Swayne D.E."/>
        </authorList>
    </citation>
    <scope>NUCLEOTIDE SEQUENCE [LARGE SCALE GENOMIC DNA]</scope>
    <source>
        <strain evidence="12 13">DSM 3385</strain>
    </source>
</reference>
<dbReference type="Proteomes" id="UP000192418">
    <property type="component" value="Unassembled WGS sequence"/>
</dbReference>
<evidence type="ECO:0000313" key="12">
    <source>
        <dbReference type="EMBL" id="SMC95689.1"/>
    </source>
</evidence>
<dbReference type="GO" id="GO:0098797">
    <property type="term" value="C:plasma membrane protein complex"/>
    <property type="evidence" value="ECO:0007669"/>
    <property type="project" value="TreeGrafter"/>
</dbReference>
<dbReference type="GO" id="GO:0055085">
    <property type="term" value="P:transmembrane transport"/>
    <property type="evidence" value="ECO:0007669"/>
    <property type="project" value="InterPro"/>
</dbReference>
<feature type="domain" description="TonB C-terminal" evidence="11">
    <location>
        <begin position="148"/>
        <end position="239"/>
    </location>
</feature>
<keyword evidence="5" id="KW-0997">Cell inner membrane</keyword>
<dbReference type="InterPro" id="IPR051045">
    <property type="entry name" value="TonB-dependent_transducer"/>
</dbReference>
<dbReference type="SUPFAM" id="SSF74653">
    <property type="entry name" value="TolA/TonB C-terminal domain"/>
    <property type="match status" value="1"/>
</dbReference>
<dbReference type="STRING" id="1121400.SAMN02746065_11720"/>
<keyword evidence="4" id="KW-1003">Cell membrane</keyword>
<protein>
    <submittedName>
        <fullName evidence="12">Protein TonB</fullName>
    </submittedName>
</protein>
<dbReference type="GO" id="GO:0031992">
    <property type="term" value="F:energy transducer activity"/>
    <property type="evidence" value="ECO:0007669"/>
    <property type="project" value="InterPro"/>
</dbReference>
<evidence type="ECO:0000256" key="10">
    <source>
        <dbReference type="SAM" id="Phobius"/>
    </source>
</evidence>
<gene>
    <name evidence="12" type="ORF">SAMN02746065_11720</name>
</gene>
<evidence type="ECO:0000259" key="11">
    <source>
        <dbReference type="PROSITE" id="PS52015"/>
    </source>
</evidence>
<keyword evidence="8 10" id="KW-1133">Transmembrane helix</keyword>
<accession>A0A1W2DDS1</accession>
<comment type="similarity">
    <text evidence="2">Belongs to the TonB family.</text>
</comment>
<dbReference type="OrthoDB" id="5525691at2"/>
<dbReference type="GO" id="GO:0030288">
    <property type="term" value="C:outer membrane-bounded periplasmic space"/>
    <property type="evidence" value="ECO:0007669"/>
    <property type="project" value="InterPro"/>
</dbReference>
<dbReference type="AlphaFoldDB" id="A0A1W2DDS1"/>
<dbReference type="PRINTS" id="PR01374">
    <property type="entry name" value="TONBPROTEIN"/>
</dbReference>
<evidence type="ECO:0000256" key="9">
    <source>
        <dbReference type="ARBA" id="ARBA00023136"/>
    </source>
</evidence>
<evidence type="ECO:0000256" key="7">
    <source>
        <dbReference type="ARBA" id="ARBA00022927"/>
    </source>
</evidence>
<dbReference type="InterPro" id="IPR003538">
    <property type="entry name" value="TonB"/>
</dbReference>
<evidence type="ECO:0000256" key="1">
    <source>
        <dbReference type="ARBA" id="ARBA00004383"/>
    </source>
</evidence>
<keyword evidence="7" id="KW-0653">Protein transport</keyword>
<dbReference type="GO" id="GO:0015891">
    <property type="term" value="P:siderophore transport"/>
    <property type="evidence" value="ECO:0007669"/>
    <property type="project" value="InterPro"/>
</dbReference>
<dbReference type="PANTHER" id="PTHR33446:SF2">
    <property type="entry name" value="PROTEIN TONB"/>
    <property type="match status" value="1"/>
</dbReference>
<sequence>MDHTKEFQQVASVSEQNKKMVFWATLCLSLLIHLWMSVHISRLYSSESPVVIELSMKDISKPFVRNIPRPRMRHRAPRITDVKHQEIQERRTPPMKIPLNEPRVNSPLIQGISVPKIPMAGPVPESSVAGTMGLAPMEAPPAYFTKKDYFDMMRMKIEGNKIYPEKARRLHQQGNVRVFFVIDSAGRVSSLKIVKPSKYPMLNQAALKAVEKSVPFPRPPSSLFKGDLKLELTIQFELR</sequence>
<dbReference type="PANTHER" id="PTHR33446">
    <property type="entry name" value="PROTEIN TONB-RELATED"/>
    <property type="match status" value="1"/>
</dbReference>
<evidence type="ECO:0000256" key="8">
    <source>
        <dbReference type="ARBA" id="ARBA00022989"/>
    </source>
</evidence>
<dbReference type="NCBIfam" id="TIGR01352">
    <property type="entry name" value="tonB_Cterm"/>
    <property type="match status" value="1"/>
</dbReference>
<dbReference type="InterPro" id="IPR006260">
    <property type="entry name" value="TonB/TolA_C"/>
</dbReference>
<dbReference type="PROSITE" id="PS52015">
    <property type="entry name" value="TONB_CTD"/>
    <property type="match status" value="1"/>
</dbReference>
<keyword evidence="6 10" id="KW-0812">Transmembrane</keyword>
<evidence type="ECO:0000313" key="13">
    <source>
        <dbReference type="Proteomes" id="UP000192418"/>
    </source>
</evidence>
<evidence type="ECO:0000256" key="5">
    <source>
        <dbReference type="ARBA" id="ARBA00022519"/>
    </source>
</evidence>
<keyword evidence="9 10" id="KW-0472">Membrane</keyword>
<dbReference type="Pfam" id="PF03544">
    <property type="entry name" value="TonB_C"/>
    <property type="match status" value="1"/>
</dbReference>
<organism evidence="12 13">
    <name type="scientific">Desulfocicer vacuolatum DSM 3385</name>
    <dbReference type="NCBI Taxonomy" id="1121400"/>
    <lineage>
        <taxon>Bacteria</taxon>
        <taxon>Pseudomonadati</taxon>
        <taxon>Thermodesulfobacteriota</taxon>
        <taxon>Desulfobacteria</taxon>
        <taxon>Desulfobacterales</taxon>
        <taxon>Desulfobacteraceae</taxon>
        <taxon>Desulfocicer</taxon>
    </lineage>
</organism>
<evidence type="ECO:0000256" key="3">
    <source>
        <dbReference type="ARBA" id="ARBA00022448"/>
    </source>
</evidence>
<dbReference type="Gene3D" id="3.30.1150.10">
    <property type="match status" value="1"/>
</dbReference>
<evidence type="ECO:0000256" key="2">
    <source>
        <dbReference type="ARBA" id="ARBA00006555"/>
    </source>
</evidence>
<proteinExistence type="inferred from homology"/>
<dbReference type="RefSeq" id="WP_084070203.1">
    <property type="nucleotide sequence ID" value="NZ_FWXY01000017.1"/>
</dbReference>
<dbReference type="EMBL" id="FWXY01000017">
    <property type="protein sequence ID" value="SMC95689.1"/>
    <property type="molecule type" value="Genomic_DNA"/>
</dbReference>
<keyword evidence="13" id="KW-1185">Reference proteome</keyword>
<comment type="subcellular location">
    <subcellularLocation>
        <location evidence="1">Cell inner membrane</location>
        <topology evidence="1">Single-pass membrane protein</topology>
        <orientation evidence="1">Periplasmic side</orientation>
    </subcellularLocation>
</comment>